<evidence type="ECO:0000256" key="4">
    <source>
        <dbReference type="ARBA" id="ARBA00022990"/>
    </source>
</evidence>
<evidence type="ECO:0000256" key="5">
    <source>
        <dbReference type="RuleBase" id="RU364002"/>
    </source>
</evidence>
<keyword evidence="4" id="KW-0007">Acetylation</keyword>
<comment type="similarity">
    <text evidence="1 5">Belongs to the avian keratin family.</text>
</comment>
<dbReference type="Pfam" id="PF02422">
    <property type="entry name" value="Keratin"/>
    <property type="match status" value="1"/>
</dbReference>
<reference evidence="6 7" key="1">
    <citation type="submission" date="2014-04" db="EMBL/GenBank/DDBJ databases">
        <title>Genome evolution of avian class.</title>
        <authorList>
            <person name="Zhang G."/>
            <person name="Li C."/>
        </authorList>
    </citation>
    <scope>NUCLEOTIDE SEQUENCE [LARGE SCALE GENOMIC DNA]</scope>
    <source>
        <strain evidence="6">BGI_N330</strain>
    </source>
</reference>
<proteinExistence type="inferred from homology"/>
<sequence>PCSPTPLANSCNEPCARQCQNSTVIIQPSPVVVTLSSPILSSFLWNTLVGLSNSDSVGSILN</sequence>
<evidence type="ECO:0000313" key="7">
    <source>
        <dbReference type="Proteomes" id="UP000053001"/>
    </source>
</evidence>
<dbReference type="PANTHER" id="PTHR31203:SF1">
    <property type="entry name" value="BETA-KERATIN-RELATED PROTEIN-RELATED"/>
    <property type="match status" value="1"/>
</dbReference>
<dbReference type="GO" id="GO:0005200">
    <property type="term" value="F:structural constituent of cytoskeleton"/>
    <property type="evidence" value="ECO:0007669"/>
    <property type="project" value="InterPro"/>
</dbReference>
<dbReference type="AlphaFoldDB" id="A0A091Q1K7"/>
<dbReference type="GO" id="GO:0005882">
    <property type="term" value="C:intermediate filament"/>
    <property type="evidence" value="ECO:0007669"/>
    <property type="project" value="UniProtKB-KW"/>
</dbReference>
<keyword evidence="7" id="KW-1185">Reference proteome</keyword>
<keyword evidence="3 5" id="KW-0416">Keratin</keyword>
<dbReference type="PhylomeDB" id="A0A091Q1K7"/>
<organism evidence="6 7">
    <name type="scientific">Leptosomus discolor</name>
    <name type="common">Madagascar cuckoo roller</name>
    <name type="synonym">Cuculus discolor</name>
    <dbReference type="NCBI Taxonomy" id="188344"/>
    <lineage>
        <taxon>Eukaryota</taxon>
        <taxon>Metazoa</taxon>
        <taxon>Chordata</taxon>
        <taxon>Craniata</taxon>
        <taxon>Vertebrata</taxon>
        <taxon>Euteleostomi</taxon>
        <taxon>Archelosauria</taxon>
        <taxon>Archosauria</taxon>
        <taxon>Dinosauria</taxon>
        <taxon>Saurischia</taxon>
        <taxon>Theropoda</taxon>
        <taxon>Coelurosauria</taxon>
        <taxon>Aves</taxon>
        <taxon>Neognathae</taxon>
        <taxon>Neoaves</taxon>
        <taxon>Telluraves</taxon>
        <taxon>Coraciimorphae</taxon>
        <taxon>Coraciiformes</taxon>
        <taxon>Leptosomidae</taxon>
        <taxon>Leptosomus</taxon>
    </lineage>
</organism>
<protein>
    <recommendedName>
        <fullName evidence="5">Keratin</fullName>
    </recommendedName>
</protein>
<accession>A0A091Q1K7</accession>
<dbReference type="EMBL" id="KK684146">
    <property type="protein sequence ID" value="KFQ13850.1"/>
    <property type="molecule type" value="Genomic_DNA"/>
</dbReference>
<evidence type="ECO:0000256" key="1">
    <source>
        <dbReference type="ARBA" id="ARBA00008702"/>
    </source>
</evidence>
<gene>
    <name evidence="6" type="ORF">N330_00714</name>
</gene>
<name>A0A091Q1K7_LEPDC</name>
<dbReference type="InterPro" id="IPR003461">
    <property type="entry name" value="Keratin"/>
</dbReference>
<dbReference type="Proteomes" id="UP000053001">
    <property type="component" value="Unassembled WGS sequence"/>
</dbReference>
<evidence type="ECO:0000256" key="2">
    <source>
        <dbReference type="ARBA" id="ARBA00011806"/>
    </source>
</evidence>
<feature type="non-terminal residue" evidence="6">
    <location>
        <position position="1"/>
    </location>
</feature>
<feature type="non-terminal residue" evidence="6">
    <location>
        <position position="62"/>
    </location>
</feature>
<comment type="subunit">
    <text evidence="2 5">The avian keratins (F-ker, S-ker, C-ker and B-ker) are a complex mixture of very similar polypeptides.</text>
</comment>
<evidence type="ECO:0000313" key="6">
    <source>
        <dbReference type="EMBL" id="KFQ13850.1"/>
    </source>
</evidence>
<dbReference type="PANTHER" id="PTHR31203">
    <property type="entry name" value="BETA-KERATIN-RELATED PROTEIN-RELATED"/>
    <property type="match status" value="1"/>
</dbReference>
<evidence type="ECO:0000256" key="3">
    <source>
        <dbReference type="ARBA" id="ARBA00022744"/>
    </source>
</evidence>